<name>A0ABS7GXP0_9HYPH</name>
<evidence type="ECO:0000259" key="2">
    <source>
        <dbReference type="PROSITE" id="PS50110"/>
    </source>
</evidence>
<dbReference type="InterPro" id="IPR001789">
    <property type="entry name" value="Sig_transdc_resp-reg_receiver"/>
</dbReference>
<protein>
    <submittedName>
        <fullName evidence="3">Response regulator</fullName>
    </submittedName>
</protein>
<reference evidence="3 4" key="1">
    <citation type="journal article" date="2021" name="MBio">
        <title>Poor Competitiveness of Bradyrhizobium in Pigeon Pea Root Colonization in Indian Soils.</title>
        <authorList>
            <person name="Chalasani D."/>
            <person name="Basu A."/>
            <person name="Pullabhotla S.V.S.R.N."/>
            <person name="Jorrin B."/>
            <person name="Neal A.L."/>
            <person name="Poole P.S."/>
            <person name="Podile A.R."/>
            <person name="Tkacz A."/>
        </authorList>
    </citation>
    <scope>NUCLEOTIDE SEQUENCE [LARGE SCALE GENOMIC DNA]</scope>
    <source>
        <strain evidence="3 4">HU56</strain>
    </source>
</reference>
<dbReference type="EMBL" id="JAEUAK010000008">
    <property type="protein sequence ID" value="MBW9054753.1"/>
    <property type="molecule type" value="Genomic_DNA"/>
</dbReference>
<gene>
    <name evidence="3" type="ORF">JNB85_20330</name>
</gene>
<feature type="domain" description="Response regulatory" evidence="2">
    <location>
        <begin position="7"/>
        <end position="118"/>
    </location>
</feature>
<dbReference type="Gene3D" id="3.40.50.2300">
    <property type="match status" value="1"/>
</dbReference>
<evidence type="ECO:0000313" key="3">
    <source>
        <dbReference type="EMBL" id="MBW9054753.1"/>
    </source>
</evidence>
<evidence type="ECO:0000256" key="1">
    <source>
        <dbReference type="PROSITE-ProRule" id="PRU00169"/>
    </source>
</evidence>
<sequence>MEETLGHILVVEDEYLIAVDLAETLQRRGATILGPFSSVAQAAAAIENASELDGAVIDINLGGELSFPIAELLRQRQVPFLFTSGYDQLVIPSSLSEVPLISKPADSREIAGSLARLIGKGHQARQ</sequence>
<proteinExistence type="predicted"/>
<dbReference type="RefSeq" id="WP_220336109.1">
    <property type="nucleotide sequence ID" value="NZ_JAEUAK010000008.1"/>
</dbReference>
<keyword evidence="1" id="KW-0597">Phosphoprotein</keyword>
<dbReference type="Proteomes" id="UP000717752">
    <property type="component" value="Unassembled WGS sequence"/>
</dbReference>
<feature type="modified residue" description="4-aspartylphosphate" evidence="1">
    <location>
        <position position="58"/>
    </location>
</feature>
<keyword evidence="4" id="KW-1185">Reference proteome</keyword>
<comment type="caution">
    <text evidence="3">The sequence shown here is derived from an EMBL/GenBank/DDBJ whole genome shotgun (WGS) entry which is preliminary data.</text>
</comment>
<dbReference type="PROSITE" id="PS50110">
    <property type="entry name" value="RESPONSE_REGULATORY"/>
    <property type="match status" value="1"/>
</dbReference>
<accession>A0ABS7GXP0</accession>
<dbReference type="SUPFAM" id="SSF52172">
    <property type="entry name" value="CheY-like"/>
    <property type="match status" value="1"/>
</dbReference>
<dbReference type="InterPro" id="IPR011006">
    <property type="entry name" value="CheY-like_superfamily"/>
</dbReference>
<organism evidence="3 4">
    <name type="scientific">Rhizobium mesosinicum</name>
    <dbReference type="NCBI Taxonomy" id="335017"/>
    <lineage>
        <taxon>Bacteria</taxon>
        <taxon>Pseudomonadati</taxon>
        <taxon>Pseudomonadota</taxon>
        <taxon>Alphaproteobacteria</taxon>
        <taxon>Hyphomicrobiales</taxon>
        <taxon>Rhizobiaceae</taxon>
        <taxon>Rhizobium/Agrobacterium group</taxon>
        <taxon>Rhizobium</taxon>
    </lineage>
</organism>
<evidence type="ECO:0000313" key="4">
    <source>
        <dbReference type="Proteomes" id="UP000717752"/>
    </source>
</evidence>